<evidence type="ECO:0000313" key="3">
    <source>
        <dbReference type="Proteomes" id="UP001631993"/>
    </source>
</evidence>
<evidence type="ECO:0000313" key="2">
    <source>
        <dbReference type="EMBL" id="MFM9652534.1"/>
    </source>
</evidence>
<reference evidence="2 3" key="1">
    <citation type="submission" date="2024-12" db="EMBL/GenBank/DDBJ databases">
        <title>Forecasting of Potato common scab and diversities of Pathogenic streptomyces spp. in china.</title>
        <authorList>
            <person name="Handique U."/>
            <person name="Wu J."/>
        </authorList>
    </citation>
    <scope>NUCLEOTIDE SEQUENCE [LARGE SCALE GENOMIC DNA]</scope>
    <source>
        <strain evidence="2 3">ZRIMU1585</strain>
    </source>
</reference>
<dbReference type="EMBL" id="JBJVNE010000030">
    <property type="protein sequence ID" value="MFM9652534.1"/>
    <property type="molecule type" value="Genomic_DNA"/>
</dbReference>
<gene>
    <name evidence="2" type="ORF">ACKI1S_41210</name>
</gene>
<protein>
    <submittedName>
        <fullName evidence="2">DUF6233 domain-containing protein</fullName>
    </submittedName>
</protein>
<dbReference type="RefSeq" id="WP_409085498.1">
    <property type="nucleotide sequence ID" value="NZ_JBJVMW010000030.1"/>
</dbReference>
<name>A0ABW9IZS6_STRGJ</name>
<sequence>MWLVRIDAKIAALQQRQAESERGRRDRPPPPEWVVELGIGTGRPPLQVHAGDCYMAGKRRRAVGRDEARRLLADGLRACTHCRPDAQLDIIDLSDGSTPRRSSCRLKDTVDDSHSPATGQRARPVRAGVPGQPGRPLRHVPAQDP</sequence>
<feature type="region of interest" description="Disordered" evidence="1">
    <location>
        <begin position="92"/>
        <end position="145"/>
    </location>
</feature>
<keyword evidence="3" id="KW-1185">Reference proteome</keyword>
<organism evidence="2 3">
    <name type="scientific">Streptomyces galilaeus</name>
    <dbReference type="NCBI Taxonomy" id="33899"/>
    <lineage>
        <taxon>Bacteria</taxon>
        <taxon>Bacillati</taxon>
        <taxon>Actinomycetota</taxon>
        <taxon>Actinomycetes</taxon>
        <taxon>Kitasatosporales</taxon>
        <taxon>Streptomycetaceae</taxon>
        <taxon>Streptomyces</taxon>
    </lineage>
</organism>
<comment type="caution">
    <text evidence="2">The sequence shown here is derived from an EMBL/GenBank/DDBJ whole genome shotgun (WGS) entry which is preliminary data.</text>
</comment>
<accession>A0ABW9IZS6</accession>
<dbReference type="Pfam" id="PF19746">
    <property type="entry name" value="DUF6233"/>
    <property type="match status" value="1"/>
</dbReference>
<evidence type="ECO:0000256" key="1">
    <source>
        <dbReference type="SAM" id="MobiDB-lite"/>
    </source>
</evidence>
<dbReference type="Proteomes" id="UP001631993">
    <property type="component" value="Unassembled WGS sequence"/>
</dbReference>
<proteinExistence type="predicted"/>
<feature type="compositionally biased region" description="Basic and acidic residues" evidence="1">
    <location>
        <begin position="105"/>
        <end position="114"/>
    </location>
</feature>
<dbReference type="InterPro" id="IPR046200">
    <property type="entry name" value="DUF6233"/>
</dbReference>